<protein>
    <submittedName>
        <fullName evidence="2">Uncharacterized protein</fullName>
    </submittedName>
</protein>
<dbReference type="OrthoDB" id="4950291at2"/>
<accession>A0A1G4Y5R6</accession>
<evidence type="ECO:0000256" key="1">
    <source>
        <dbReference type="SAM" id="SignalP"/>
    </source>
</evidence>
<organism evidence="2 3">
    <name type="scientific">Klenkia marina</name>
    <dbReference type="NCBI Taxonomy" id="1960309"/>
    <lineage>
        <taxon>Bacteria</taxon>
        <taxon>Bacillati</taxon>
        <taxon>Actinomycetota</taxon>
        <taxon>Actinomycetes</taxon>
        <taxon>Geodermatophilales</taxon>
        <taxon>Geodermatophilaceae</taxon>
        <taxon>Klenkia</taxon>
    </lineage>
</organism>
<keyword evidence="1" id="KW-0732">Signal</keyword>
<reference evidence="3" key="1">
    <citation type="submission" date="2016-10" db="EMBL/GenBank/DDBJ databases">
        <authorList>
            <person name="Varghese N."/>
            <person name="Submissions S."/>
        </authorList>
    </citation>
    <scope>NUCLEOTIDE SEQUENCE [LARGE SCALE GENOMIC DNA]</scope>
    <source>
        <strain evidence="3">DSM 45722</strain>
    </source>
</reference>
<dbReference type="EMBL" id="FMUH01000003">
    <property type="protein sequence ID" value="SCX48719.1"/>
    <property type="molecule type" value="Genomic_DNA"/>
</dbReference>
<evidence type="ECO:0000313" key="3">
    <source>
        <dbReference type="Proteomes" id="UP000198981"/>
    </source>
</evidence>
<keyword evidence="3" id="KW-1185">Reference proteome</keyword>
<name>A0A1G4Y5R6_9ACTN</name>
<gene>
    <name evidence="2" type="ORF">SAMN03159343_2027</name>
</gene>
<dbReference type="STRING" id="1960309.SAMN03159343_2027"/>
<evidence type="ECO:0000313" key="2">
    <source>
        <dbReference type="EMBL" id="SCX48719.1"/>
    </source>
</evidence>
<dbReference type="AlphaFoldDB" id="A0A1G4Y5R6"/>
<dbReference type="Proteomes" id="UP000198981">
    <property type="component" value="Unassembled WGS sequence"/>
</dbReference>
<proteinExistence type="predicted"/>
<sequence>MRPPAPAPRSRRTRALLIGAVLTGTAALSACQLPDVSMSPSAADTATTAATTTRAASPSPTAEVEAVQAVSTPTATTPTVAPRPAGELDPGSVTHAVAAGDRQLVVDWWTTGSPTTWTAAEEKTVQLSAHLEGGDDSRIEVLVTRFSAVLDDGTSRTSLSDDRGEFALQAPYTYGTALTLPASAPGATSATVSLQFDLLVETEPGSQRYFRQTVLDSLVLPFTAAQESE</sequence>
<feature type="chain" id="PRO_5039572884" evidence="1">
    <location>
        <begin position="31"/>
        <end position="229"/>
    </location>
</feature>
<dbReference type="RefSeq" id="WP_133379110.1">
    <property type="nucleotide sequence ID" value="NZ_FMUH01000003.1"/>
</dbReference>
<feature type="signal peptide" evidence="1">
    <location>
        <begin position="1"/>
        <end position="30"/>
    </location>
</feature>
<dbReference type="PROSITE" id="PS51257">
    <property type="entry name" value="PROKAR_LIPOPROTEIN"/>
    <property type="match status" value="1"/>
</dbReference>